<dbReference type="GO" id="GO:0016787">
    <property type="term" value="F:hydrolase activity"/>
    <property type="evidence" value="ECO:0007669"/>
    <property type="project" value="UniProtKB-KW"/>
</dbReference>
<sequence>MDNYLAIDYGTRRIGLAYTQNNIIFTLPQILNDRNLISKIKNIISDYHIQKIYVGLSEGRIATKTLEFIKDIKNTIDVPIETVEESISTIEAGSIYKNIAKKRADFKNNIDSFSAAVILGRALGYN</sequence>
<dbReference type="SUPFAM" id="SSF53098">
    <property type="entry name" value="Ribonuclease H-like"/>
    <property type="match status" value="1"/>
</dbReference>
<dbReference type="InterPro" id="IPR005227">
    <property type="entry name" value="YqgF"/>
</dbReference>
<keyword evidence="2" id="KW-0690">Ribosome biogenesis</keyword>
<dbReference type="Proteomes" id="UP000231407">
    <property type="component" value="Unassembled WGS sequence"/>
</dbReference>
<dbReference type="InterPro" id="IPR037027">
    <property type="entry name" value="YqgF/RNaseH-like_dom_sf"/>
</dbReference>
<name>A0A2M7ARL6_9BACT</name>
<evidence type="ECO:0000313" key="7">
    <source>
        <dbReference type="Proteomes" id="UP000231407"/>
    </source>
</evidence>
<dbReference type="InterPro" id="IPR006641">
    <property type="entry name" value="YqgF/RNaseH-like_dom"/>
</dbReference>
<comment type="caution">
    <text evidence="6">The sequence shown here is derived from an EMBL/GenBank/DDBJ whole genome shotgun (WGS) entry which is preliminary data.</text>
</comment>
<keyword evidence="3" id="KW-0540">Nuclease</keyword>
<dbReference type="InterPro" id="IPR012337">
    <property type="entry name" value="RNaseH-like_sf"/>
</dbReference>
<dbReference type="AlphaFoldDB" id="A0A2M7ARL6"/>
<dbReference type="PANTHER" id="PTHR33317">
    <property type="entry name" value="POLYNUCLEOTIDYL TRANSFERASE, RIBONUCLEASE H-LIKE SUPERFAMILY PROTEIN"/>
    <property type="match status" value="1"/>
</dbReference>
<feature type="domain" description="YqgF/RNase H-like" evidence="5">
    <location>
        <begin position="2"/>
        <end position="92"/>
    </location>
</feature>
<evidence type="ECO:0000259" key="5">
    <source>
        <dbReference type="SMART" id="SM00732"/>
    </source>
</evidence>
<proteinExistence type="predicted"/>
<dbReference type="GO" id="GO:0000967">
    <property type="term" value="P:rRNA 5'-end processing"/>
    <property type="evidence" value="ECO:0007669"/>
    <property type="project" value="TreeGrafter"/>
</dbReference>
<accession>A0A2M7ARL6</accession>
<dbReference type="GO" id="GO:0005829">
    <property type="term" value="C:cytosol"/>
    <property type="evidence" value="ECO:0007669"/>
    <property type="project" value="TreeGrafter"/>
</dbReference>
<reference evidence="7" key="1">
    <citation type="submission" date="2017-09" db="EMBL/GenBank/DDBJ databases">
        <title>Depth-based differentiation of microbial function through sediment-hosted aquifers and enrichment of novel symbionts in the deep terrestrial subsurface.</title>
        <authorList>
            <person name="Probst A.J."/>
            <person name="Ladd B."/>
            <person name="Jarett J.K."/>
            <person name="Geller-Mcgrath D.E."/>
            <person name="Sieber C.M.K."/>
            <person name="Emerson J.B."/>
            <person name="Anantharaman K."/>
            <person name="Thomas B.C."/>
            <person name="Malmstrom R."/>
            <person name="Stieglmeier M."/>
            <person name="Klingl A."/>
            <person name="Woyke T."/>
            <person name="Ryan C.M."/>
            <person name="Banfield J.F."/>
        </authorList>
    </citation>
    <scope>NUCLEOTIDE SEQUENCE [LARGE SCALE GENOMIC DNA]</scope>
</reference>
<dbReference type="CDD" id="cd16964">
    <property type="entry name" value="YqgF"/>
    <property type="match status" value="1"/>
</dbReference>
<evidence type="ECO:0000256" key="1">
    <source>
        <dbReference type="ARBA" id="ARBA00022490"/>
    </source>
</evidence>
<dbReference type="NCBIfam" id="TIGR00250">
    <property type="entry name" value="RNAse_H_YqgF"/>
    <property type="match status" value="1"/>
</dbReference>
<keyword evidence="4" id="KW-0378">Hydrolase</keyword>
<dbReference type="Pfam" id="PF03652">
    <property type="entry name" value="RuvX"/>
    <property type="match status" value="1"/>
</dbReference>
<evidence type="ECO:0000256" key="2">
    <source>
        <dbReference type="ARBA" id="ARBA00022517"/>
    </source>
</evidence>
<protein>
    <submittedName>
        <fullName evidence="6">Holliday junction resolvase RuvX</fullName>
    </submittedName>
</protein>
<evidence type="ECO:0000256" key="4">
    <source>
        <dbReference type="ARBA" id="ARBA00022801"/>
    </source>
</evidence>
<evidence type="ECO:0000256" key="3">
    <source>
        <dbReference type="ARBA" id="ARBA00022722"/>
    </source>
</evidence>
<dbReference type="GO" id="GO:0004518">
    <property type="term" value="F:nuclease activity"/>
    <property type="evidence" value="ECO:0007669"/>
    <property type="project" value="UniProtKB-KW"/>
</dbReference>
<organism evidence="6 7">
    <name type="scientific">Candidatus Shapirobacteria bacterium CG06_land_8_20_14_3_00_40_12</name>
    <dbReference type="NCBI Taxonomy" id="1974881"/>
    <lineage>
        <taxon>Bacteria</taxon>
        <taxon>Candidatus Shapironibacteriota</taxon>
    </lineage>
</organism>
<dbReference type="PANTHER" id="PTHR33317:SF4">
    <property type="entry name" value="POLYNUCLEOTIDYL TRANSFERASE, RIBONUCLEASE H-LIKE SUPERFAMILY PROTEIN"/>
    <property type="match status" value="1"/>
</dbReference>
<gene>
    <name evidence="6" type="ORF">COS78_03605</name>
</gene>
<evidence type="ECO:0000313" key="6">
    <source>
        <dbReference type="EMBL" id="PIU73193.1"/>
    </source>
</evidence>
<keyword evidence="1" id="KW-0963">Cytoplasm</keyword>
<dbReference type="Gene3D" id="3.30.420.140">
    <property type="entry name" value="YqgF/RNase H-like domain"/>
    <property type="match status" value="1"/>
</dbReference>
<dbReference type="EMBL" id="PEWA01000050">
    <property type="protein sequence ID" value="PIU73193.1"/>
    <property type="molecule type" value="Genomic_DNA"/>
</dbReference>
<dbReference type="SMART" id="SM00732">
    <property type="entry name" value="YqgFc"/>
    <property type="match status" value="1"/>
</dbReference>